<comment type="cofactor">
    <cofactor evidence="1">
        <name>Mg(2+)</name>
        <dbReference type="ChEBI" id="CHEBI:18420"/>
    </cofactor>
</comment>
<comment type="function">
    <text evidence="8">Hydrolyzes UDP-glucose to glucose 1-phosphate and UMP and ADP-ribose to ribose 5-phosphate and AMP. The physiological substrate is probably UDP-glucose. Poor activity on other substrates such as ADP-glucose, CDP-glucose, GDP-glucose and GDP-mannose.</text>
</comment>
<dbReference type="KEGG" id="csol:105360961"/>
<dbReference type="GO" id="GO:0006753">
    <property type="term" value="P:nucleoside phosphate metabolic process"/>
    <property type="evidence" value="ECO:0007669"/>
    <property type="project" value="TreeGrafter"/>
</dbReference>
<evidence type="ECO:0000256" key="6">
    <source>
        <dbReference type="ARBA" id="ARBA00022842"/>
    </source>
</evidence>
<comment type="subunit">
    <text evidence="3">Homodimer.</text>
</comment>
<evidence type="ECO:0000256" key="7">
    <source>
        <dbReference type="ARBA" id="ARBA00051086"/>
    </source>
</evidence>
<dbReference type="GO" id="GO:0008768">
    <property type="term" value="F:UDP-sugar diphosphatase activity"/>
    <property type="evidence" value="ECO:0007669"/>
    <property type="project" value="UniProtKB-EC"/>
</dbReference>
<reference evidence="14" key="1">
    <citation type="submission" date="2025-08" db="UniProtKB">
        <authorList>
            <consortium name="RefSeq"/>
        </authorList>
    </citation>
    <scope>IDENTIFICATION</scope>
</reference>
<dbReference type="GO" id="GO:0019693">
    <property type="term" value="P:ribose phosphate metabolic process"/>
    <property type="evidence" value="ECO:0007669"/>
    <property type="project" value="TreeGrafter"/>
</dbReference>
<keyword evidence="4" id="KW-0963">Cytoplasm</keyword>
<name>A0AAJ7DTT9_9HYME</name>
<evidence type="ECO:0000256" key="10">
    <source>
        <dbReference type="ARBA" id="ARBA00071467"/>
    </source>
</evidence>
<organism evidence="13 14">
    <name type="scientific">Ceratosolen solmsi marchali</name>
    <dbReference type="NCBI Taxonomy" id="326594"/>
    <lineage>
        <taxon>Eukaryota</taxon>
        <taxon>Metazoa</taxon>
        <taxon>Ecdysozoa</taxon>
        <taxon>Arthropoda</taxon>
        <taxon>Hexapoda</taxon>
        <taxon>Insecta</taxon>
        <taxon>Pterygota</taxon>
        <taxon>Neoptera</taxon>
        <taxon>Endopterygota</taxon>
        <taxon>Hymenoptera</taxon>
        <taxon>Apocrita</taxon>
        <taxon>Proctotrupomorpha</taxon>
        <taxon>Chalcidoidea</taxon>
        <taxon>Agaonidae</taxon>
        <taxon>Agaoninae</taxon>
        <taxon>Ceratosolen</taxon>
    </lineage>
</organism>
<dbReference type="FunFam" id="3.90.79.10:FF:000035">
    <property type="entry name" value="Uridine diphosphate glucose pyrophosphatase"/>
    <property type="match status" value="1"/>
</dbReference>
<evidence type="ECO:0000256" key="3">
    <source>
        <dbReference type="ARBA" id="ARBA00011738"/>
    </source>
</evidence>
<gene>
    <name evidence="14" type="primary">LOC105360961</name>
</gene>
<dbReference type="SUPFAM" id="SSF55811">
    <property type="entry name" value="Nudix"/>
    <property type="match status" value="1"/>
</dbReference>
<dbReference type="CDD" id="cd18887">
    <property type="entry name" value="NUDIX_UGPPase_Nudt14"/>
    <property type="match status" value="1"/>
</dbReference>
<dbReference type="GeneID" id="105360961"/>
<evidence type="ECO:0000256" key="1">
    <source>
        <dbReference type="ARBA" id="ARBA00001946"/>
    </source>
</evidence>
<keyword evidence="6" id="KW-0460">Magnesium</keyword>
<evidence type="ECO:0000313" key="14">
    <source>
        <dbReference type="RefSeq" id="XP_011496306.1"/>
    </source>
</evidence>
<proteinExistence type="predicted"/>
<dbReference type="InterPro" id="IPR015797">
    <property type="entry name" value="NUDIX_hydrolase-like_dom_sf"/>
</dbReference>
<keyword evidence="13" id="KW-1185">Reference proteome</keyword>
<sequence length="226" mass="25882">MSSTPLEEQNKKIQKRMLNLTDVRIIPLPRDSKWLRPLQMIYVQDNMQKKWDLALSGDSVSIIIFNISRRKLIFVKQFRPAAFFACLPNREKTKEIDLAKYPPMLGLTIELCSGVVDKDKPLVNIAQDEVQEECGYQAPTSAFQKILTYRSIGCAVSKQTLFYVEVTDEMNIHPGGGLESEGELIEIIEMSVEEVRNYINSEEVQSPASFLNGVSWFLINKKDRYV</sequence>
<dbReference type="InterPro" id="IPR000086">
    <property type="entry name" value="NUDIX_hydrolase_dom"/>
</dbReference>
<evidence type="ECO:0000259" key="12">
    <source>
        <dbReference type="PROSITE" id="PS51462"/>
    </source>
</evidence>
<dbReference type="Gene3D" id="3.90.79.10">
    <property type="entry name" value="Nucleoside Triphosphate Pyrophosphohydrolase"/>
    <property type="match status" value="1"/>
</dbReference>
<comment type="catalytic activity">
    <reaction evidence="7">
        <text>UDP-sugar + H2O = UMP + alpha-D-aldose 1-phosphate.</text>
        <dbReference type="EC" id="3.6.1.45"/>
    </reaction>
</comment>
<dbReference type="PANTHER" id="PTHR11839">
    <property type="entry name" value="UDP/ADP-SUGAR PYROPHOSPHATASE"/>
    <property type="match status" value="1"/>
</dbReference>
<evidence type="ECO:0000256" key="8">
    <source>
        <dbReference type="ARBA" id="ARBA00054674"/>
    </source>
</evidence>
<dbReference type="PROSITE" id="PS51462">
    <property type="entry name" value="NUDIX"/>
    <property type="match status" value="1"/>
</dbReference>
<dbReference type="Proteomes" id="UP000695007">
    <property type="component" value="Unplaced"/>
</dbReference>
<evidence type="ECO:0000256" key="11">
    <source>
        <dbReference type="ARBA" id="ARBA00080475"/>
    </source>
</evidence>
<dbReference type="PANTHER" id="PTHR11839:SF15">
    <property type="entry name" value="URIDINE DIPHOSPHATE GLUCOSE PYROPHOSPHATASE NUDT14"/>
    <property type="match status" value="1"/>
</dbReference>
<feature type="domain" description="Nudix hydrolase" evidence="12">
    <location>
        <begin position="55"/>
        <end position="212"/>
    </location>
</feature>
<protein>
    <recommendedName>
        <fullName evidence="10">Uridine diphosphate glucose pyrophosphatase NUDT14</fullName>
        <ecNumber evidence="9">3.6.1.45</ecNumber>
    </recommendedName>
    <alternativeName>
        <fullName evidence="11">Nucleoside diphosphate-linked moiety X motif 14</fullName>
    </alternativeName>
</protein>
<comment type="subcellular location">
    <subcellularLocation>
        <location evidence="2">Cytoplasm</location>
    </subcellularLocation>
</comment>
<evidence type="ECO:0000313" key="13">
    <source>
        <dbReference type="Proteomes" id="UP000695007"/>
    </source>
</evidence>
<evidence type="ECO:0000256" key="9">
    <source>
        <dbReference type="ARBA" id="ARBA00066480"/>
    </source>
</evidence>
<evidence type="ECO:0000256" key="5">
    <source>
        <dbReference type="ARBA" id="ARBA00022801"/>
    </source>
</evidence>
<dbReference type="GO" id="GO:0005737">
    <property type="term" value="C:cytoplasm"/>
    <property type="evidence" value="ECO:0007669"/>
    <property type="project" value="UniProtKB-SubCell"/>
</dbReference>
<dbReference type="RefSeq" id="XP_011496306.1">
    <property type="nucleotide sequence ID" value="XM_011498004.1"/>
</dbReference>
<evidence type="ECO:0000256" key="4">
    <source>
        <dbReference type="ARBA" id="ARBA00022490"/>
    </source>
</evidence>
<dbReference type="EC" id="3.6.1.45" evidence="9"/>
<accession>A0AAJ7DTT9</accession>
<keyword evidence="5" id="KW-0378">Hydrolase</keyword>
<dbReference type="AlphaFoldDB" id="A0AAJ7DTT9"/>
<evidence type="ECO:0000256" key="2">
    <source>
        <dbReference type="ARBA" id="ARBA00004496"/>
    </source>
</evidence>